<dbReference type="OrthoDB" id="3340390at2759"/>
<sequence length="185" mass="20692">MERFMFDDFLNVGWKVPSFLDSISHRNPADINNGPFQHAHNLPGKSLYTYFGEDTAMGERFGGMIQMYNAGKPFFWDDGYYPIKERLVEGGPDSVDDVLLIDIGGGDAGDLGLLRKALGPEVKGRLILQELKHIVDRSDPQGYEAQVGDWNQVQPIKGTYQAKSHTSVSSTIPWKHHRKAAVTDL</sequence>
<accession>A0A9W9CH18</accession>
<comment type="caution">
    <text evidence="1">The sequence shown here is derived from an EMBL/GenBank/DDBJ whole genome shotgun (WGS) entry which is preliminary data.</text>
</comment>
<dbReference type="Gene3D" id="3.40.50.150">
    <property type="entry name" value="Vaccinia Virus protein VP39"/>
    <property type="match status" value="1"/>
</dbReference>
<proteinExistence type="predicted"/>
<keyword evidence="2" id="KW-1185">Reference proteome</keyword>
<dbReference type="Proteomes" id="UP001140560">
    <property type="component" value="Unassembled WGS sequence"/>
</dbReference>
<evidence type="ECO:0008006" key="3">
    <source>
        <dbReference type="Google" id="ProtNLM"/>
    </source>
</evidence>
<dbReference type="PANTHER" id="PTHR43712">
    <property type="entry name" value="PUTATIVE (AFU_ORTHOLOGUE AFUA_4G14580)-RELATED"/>
    <property type="match status" value="1"/>
</dbReference>
<gene>
    <name evidence="1" type="ORF">N0V83_010815</name>
</gene>
<evidence type="ECO:0000313" key="1">
    <source>
        <dbReference type="EMBL" id="KAJ4361874.1"/>
    </source>
</evidence>
<reference evidence="1" key="1">
    <citation type="submission" date="2022-10" db="EMBL/GenBank/DDBJ databases">
        <title>Tapping the CABI collections for fungal endophytes: first genome assemblies for Collariella, Neodidymelliopsis, Ascochyta clinopodiicola, Didymella pomorum, Didymosphaeria variabile, Neocosmospora piperis and Neocucurbitaria cava.</title>
        <authorList>
            <person name="Hill R."/>
        </authorList>
    </citation>
    <scope>NUCLEOTIDE SEQUENCE</scope>
    <source>
        <strain evidence="1">IMI 356814</strain>
    </source>
</reference>
<organism evidence="1 2">
    <name type="scientific">Neocucurbitaria cava</name>
    <dbReference type="NCBI Taxonomy" id="798079"/>
    <lineage>
        <taxon>Eukaryota</taxon>
        <taxon>Fungi</taxon>
        <taxon>Dikarya</taxon>
        <taxon>Ascomycota</taxon>
        <taxon>Pezizomycotina</taxon>
        <taxon>Dothideomycetes</taxon>
        <taxon>Pleosporomycetidae</taxon>
        <taxon>Pleosporales</taxon>
        <taxon>Pleosporineae</taxon>
        <taxon>Cucurbitariaceae</taxon>
        <taxon>Neocucurbitaria</taxon>
    </lineage>
</organism>
<dbReference type="EMBL" id="JAPEUY010000022">
    <property type="protein sequence ID" value="KAJ4361874.1"/>
    <property type="molecule type" value="Genomic_DNA"/>
</dbReference>
<dbReference type="InterPro" id="IPR029063">
    <property type="entry name" value="SAM-dependent_MTases_sf"/>
</dbReference>
<evidence type="ECO:0000313" key="2">
    <source>
        <dbReference type="Proteomes" id="UP001140560"/>
    </source>
</evidence>
<dbReference type="AlphaFoldDB" id="A0A9W9CH18"/>
<protein>
    <recommendedName>
        <fullName evidence="3">O-methyltransferase</fullName>
    </recommendedName>
</protein>
<name>A0A9W9CH18_9PLEO</name>
<dbReference type="PANTHER" id="PTHR43712:SF17">
    <property type="entry name" value="O-METHYLTRANSFERASE"/>
    <property type="match status" value="1"/>
</dbReference>